<evidence type="ECO:0000256" key="6">
    <source>
        <dbReference type="SAM" id="Coils"/>
    </source>
</evidence>
<evidence type="ECO:0000256" key="7">
    <source>
        <dbReference type="SAM" id="MobiDB-lite"/>
    </source>
</evidence>
<evidence type="ECO:0000259" key="8">
    <source>
        <dbReference type="PROSITE" id="PS50888"/>
    </source>
</evidence>
<evidence type="ECO:0000256" key="2">
    <source>
        <dbReference type="ARBA" id="ARBA00023015"/>
    </source>
</evidence>
<keyword evidence="2" id="KW-0805">Transcription regulation</keyword>
<sequence>MGSDVLDDPVVNEESDVPEDVLDDSHSNKRKRGKVPKKVLKAERERLKREQLNELFEKLASVLELNQENSGKASVLNETIKLMKDLVSHIKSLRKENETLLSESQYMTAEKKELKEETTALEVQIRKMQNEMEERLGQSKPDLNVSPSLDCWHAETPSHLPPMATNTDRSSQQPPILGPLYVIPINPDLQAFQKVDTVSNPTITVSKPHARYPTPADSWPSQLLLSKQAEATIRQSS</sequence>
<dbReference type="SMART" id="SM00353">
    <property type="entry name" value="HLH"/>
    <property type="match status" value="1"/>
</dbReference>
<accession>A0A9R0JC91</accession>
<reference evidence="10" key="2">
    <citation type="submission" date="2025-08" db="UniProtKB">
        <authorList>
            <consortium name="RefSeq"/>
        </authorList>
    </citation>
    <scope>IDENTIFICATION</scope>
    <source>
        <tissue evidence="10">Leaf</tissue>
    </source>
</reference>
<keyword evidence="6" id="KW-0175">Coiled coil</keyword>
<evidence type="ECO:0000256" key="1">
    <source>
        <dbReference type="ARBA" id="ARBA00004123"/>
    </source>
</evidence>
<dbReference type="GO" id="GO:0003677">
    <property type="term" value="F:DNA binding"/>
    <property type="evidence" value="ECO:0007669"/>
    <property type="project" value="UniProtKB-KW"/>
</dbReference>
<dbReference type="RefSeq" id="XP_021865161.1">
    <property type="nucleotide sequence ID" value="XM_022009469.2"/>
</dbReference>
<proteinExistence type="predicted"/>
<dbReference type="InterPro" id="IPR011598">
    <property type="entry name" value="bHLH_dom"/>
</dbReference>
<evidence type="ECO:0000313" key="10">
    <source>
        <dbReference type="RefSeq" id="XP_021865161.1"/>
    </source>
</evidence>
<evidence type="ECO:0000256" key="4">
    <source>
        <dbReference type="ARBA" id="ARBA00023163"/>
    </source>
</evidence>
<dbReference type="InterPro" id="IPR057075">
    <property type="entry name" value="bHLH_IRO3"/>
</dbReference>
<reference evidence="9" key="1">
    <citation type="journal article" date="2021" name="Nat. Commun.">
        <title>Genomic analyses provide insights into spinach domestication and the genetic basis of agronomic traits.</title>
        <authorList>
            <person name="Cai X."/>
            <person name="Sun X."/>
            <person name="Xu C."/>
            <person name="Sun H."/>
            <person name="Wang X."/>
            <person name="Ge C."/>
            <person name="Zhang Z."/>
            <person name="Wang Q."/>
            <person name="Fei Z."/>
            <person name="Jiao C."/>
            <person name="Wang Q."/>
        </authorList>
    </citation>
    <scope>NUCLEOTIDE SEQUENCE [LARGE SCALE GENOMIC DNA]</scope>
    <source>
        <strain evidence="9">cv. Varoflay</strain>
    </source>
</reference>
<dbReference type="PROSITE" id="PS50888">
    <property type="entry name" value="BHLH"/>
    <property type="match status" value="1"/>
</dbReference>
<dbReference type="Gene3D" id="4.10.280.10">
    <property type="entry name" value="Helix-loop-helix DNA-binding domain"/>
    <property type="match status" value="1"/>
</dbReference>
<keyword evidence="4" id="KW-0804">Transcription</keyword>
<feature type="coiled-coil region" evidence="6">
    <location>
        <begin position="83"/>
        <end position="131"/>
    </location>
</feature>
<protein>
    <submittedName>
        <fullName evidence="10">Transcription factor bHLH47</fullName>
    </submittedName>
</protein>
<comment type="subcellular location">
    <subcellularLocation>
        <location evidence="1">Nucleus</location>
    </subcellularLocation>
</comment>
<dbReference type="OrthoDB" id="1931098at2759"/>
<dbReference type="GO" id="GO:0003700">
    <property type="term" value="F:DNA-binding transcription factor activity"/>
    <property type="evidence" value="ECO:0000318"/>
    <property type="project" value="GO_Central"/>
</dbReference>
<keyword evidence="3" id="KW-0238">DNA-binding</keyword>
<evidence type="ECO:0000256" key="5">
    <source>
        <dbReference type="ARBA" id="ARBA00023242"/>
    </source>
</evidence>
<evidence type="ECO:0000256" key="3">
    <source>
        <dbReference type="ARBA" id="ARBA00023125"/>
    </source>
</evidence>
<dbReference type="Proteomes" id="UP000813463">
    <property type="component" value="Chromosome 1"/>
</dbReference>
<name>A0A9R0JC91_SPIOL</name>
<feature type="compositionally biased region" description="Basic residues" evidence="7">
    <location>
        <begin position="28"/>
        <end position="37"/>
    </location>
</feature>
<keyword evidence="9" id="KW-1185">Reference proteome</keyword>
<dbReference type="GO" id="GO:0046983">
    <property type="term" value="F:protein dimerization activity"/>
    <property type="evidence" value="ECO:0007669"/>
    <property type="project" value="InterPro"/>
</dbReference>
<dbReference type="GO" id="GO:0005634">
    <property type="term" value="C:nucleus"/>
    <property type="evidence" value="ECO:0000318"/>
    <property type="project" value="GO_Central"/>
</dbReference>
<dbReference type="PANTHER" id="PTHR47075:SF9">
    <property type="entry name" value="TRANSCRIPTION FACTOR BHLH47"/>
    <property type="match status" value="1"/>
</dbReference>
<organism evidence="9 10">
    <name type="scientific">Spinacia oleracea</name>
    <name type="common">Spinach</name>
    <dbReference type="NCBI Taxonomy" id="3562"/>
    <lineage>
        <taxon>Eukaryota</taxon>
        <taxon>Viridiplantae</taxon>
        <taxon>Streptophyta</taxon>
        <taxon>Embryophyta</taxon>
        <taxon>Tracheophyta</taxon>
        <taxon>Spermatophyta</taxon>
        <taxon>Magnoliopsida</taxon>
        <taxon>eudicotyledons</taxon>
        <taxon>Gunneridae</taxon>
        <taxon>Pentapetalae</taxon>
        <taxon>Caryophyllales</taxon>
        <taxon>Chenopodiaceae</taxon>
        <taxon>Chenopodioideae</taxon>
        <taxon>Anserineae</taxon>
        <taxon>Spinacia</taxon>
    </lineage>
</organism>
<dbReference type="SUPFAM" id="SSF47459">
    <property type="entry name" value="HLH, helix-loop-helix DNA-binding domain"/>
    <property type="match status" value="1"/>
</dbReference>
<feature type="compositionally biased region" description="Acidic residues" evidence="7">
    <location>
        <begin position="1"/>
        <end position="22"/>
    </location>
</feature>
<dbReference type="Pfam" id="PF23177">
    <property type="entry name" value="bHLH_IRO3"/>
    <property type="match status" value="1"/>
</dbReference>
<feature type="region of interest" description="Disordered" evidence="7">
    <location>
        <begin position="1"/>
        <end position="37"/>
    </location>
</feature>
<dbReference type="GeneID" id="110803921"/>
<gene>
    <name evidence="10" type="primary">LOC110803921</name>
</gene>
<evidence type="ECO:0000313" key="9">
    <source>
        <dbReference type="Proteomes" id="UP000813463"/>
    </source>
</evidence>
<keyword evidence="5" id="KW-0539">Nucleus</keyword>
<feature type="domain" description="BHLH" evidence="8">
    <location>
        <begin position="36"/>
        <end position="86"/>
    </location>
</feature>
<dbReference type="KEGG" id="soe:110803921"/>
<dbReference type="PANTHER" id="PTHR47075">
    <property type="entry name" value="TRANSCRIPTION FACTOR BHLH47"/>
    <property type="match status" value="1"/>
</dbReference>
<dbReference type="AlphaFoldDB" id="A0A9R0JC91"/>
<dbReference type="InterPro" id="IPR036638">
    <property type="entry name" value="HLH_DNA-bd_sf"/>
</dbReference>